<dbReference type="Proteomes" id="UP000001312">
    <property type="component" value="Unassembled WGS sequence"/>
</dbReference>
<protein>
    <submittedName>
        <fullName evidence="1">Uncharacterized protein</fullName>
    </submittedName>
</protein>
<keyword evidence="2" id="KW-1185">Reference proteome</keyword>
<proteinExistence type="predicted"/>
<accession>A7EE33</accession>
<evidence type="ECO:0000313" key="1">
    <source>
        <dbReference type="EMBL" id="EDO01099.1"/>
    </source>
</evidence>
<name>A7EE33_SCLS1</name>
<sequence>MLRPGPEEAVWAGIGCKRLQRCGSRDQDD</sequence>
<organism evidence="1 2">
    <name type="scientific">Sclerotinia sclerotiorum (strain ATCC 18683 / 1980 / Ss-1)</name>
    <name type="common">White mold</name>
    <name type="synonym">Whetzelinia sclerotiorum</name>
    <dbReference type="NCBI Taxonomy" id="665079"/>
    <lineage>
        <taxon>Eukaryota</taxon>
        <taxon>Fungi</taxon>
        <taxon>Dikarya</taxon>
        <taxon>Ascomycota</taxon>
        <taxon>Pezizomycotina</taxon>
        <taxon>Leotiomycetes</taxon>
        <taxon>Helotiales</taxon>
        <taxon>Sclerotiniaceae</taxon>
        <taxon>Sclerotinia</taxon>
    </lineage>
</organism>
<gene>
    <name evidence="1" type="ORF">SS1G_03573</name>
</gene>
<dbReference type="AlphaFoldDB" id="A7EE33"/>
<dbReference type="RefSeq" id="XP_001595484.1">
    <property type="nucleotide sequence ID" value="XM_001595434.1"/>
</dbReference>
<evidence type="ECO:0000313" key="2">
    <source>
        <dbReference type="Proteomes" id="UP000001312"/>
    </source>
</evidence>
<reference evidence="2" key="1">
    <citation type="journal article" date="2011" name="PLoS Genet.">
        <title>Genomic analysis of the necrotrophic fungal pathogens Sclerotinia sclerotiorum and Botrytis cinerea.</title>
        <authorList>
            <person name="Amselem J."/>
            <person name="Cuomo C.A."/>
            <person name="van Kan J.A."/>
            <person name="Viaud M."/>
            <person name="Benito E.P."/>
            <person name="Couloux A."/>
            <person name="Coutinho P.M."/>
            <person name="de Vries R.P."/>
            <person name="Dyer P.S."/>
            <person name="Fillinger S."/>
            <person name="Fournier E."/>
            <person name="Gout L."/>
            <person name="Hahn M."/>
            <person name="Kohn L."/>
            <person name="Lapalu N."/>
            <person name="Plummer K.M."/>
            <person name="Pradier J.M."/>
            <person name="Quevillon E."/>
            <person name="Sharon A."/>
            <person name="Simon A."/>
            <person name="ten Have A."/>
            <person name="Tudzynski B."/>
            <person name="Tudzynski P."/>
            <person name="Wincker P."/>
            <person name="Andrew M."/>
            <person name="Anthouard V."/>
            <person name="Beever R.E."/>
            <person name="Beffa R."/>
            <person name="Benoit I."/>
            <person name="Bouzid O."/>
            <person name="Brault B."/>
            <person name="Chen Z."/>
            <person name="Choquer M."/>
            <person name="Collemare J."/>
            <person name="Cotton P."/>
            <person name="Danchin E.G."/>
            <person name="Da Silva C."/>
            <person name="Gautier A."/>
            <person name="Giraud C."/>
            <person name="Giraud T."/>
            <person name="Gonzalez C."/>
            <person name="Grossetete S."/>
            <person name="Guldener U."/>
            <person name="Henrissat B."/>
            <person name="Howlett B.J."/>
            <person name="Kodira C."/>
            <person name="Kretschmer M."/>
            <person name="Lappartient A."/>
            <person name="Leroch M."/>
            <person name="Levis C."/>
            <person name="Mauceli E."/>
            <person name="Neuveglise C."/>
            <person name="Oeser B."/>
            <person name="Pearson M."/>
            <person name="Poulain J."/>
            <person name="Poussereau N."/>
            <person name="Quesneville H."/>
            <person name="Rascle C."/>
            <person name="Schumacher J."/>
            <person name="Segurens B."/>
            <person name="Sexton A."/>
            <person name="Silva E."/>
            <person name="Sirven C."/>
            <person name="Soanes D.M."/>
            <person name="Talbot N.J."/>
            <person name="Templeton M."/>
            <person name="Yandava C."/>
            <person name="Yarden O."/>
            <person name="Zeng Q."/>
            <person name="Rollins J.A."/>
            <person name="Lebrun M.H."/>
            <person name="Dickman M."/>
        </authorList>
    </citation>
    <scope>NUCLEOTIDE SEQUENCE [LARGE SCALE GENOMIC DNA]</scope>
    <source>
        <strain evidence="2">ATCC 18683 / 1980 / Ss-1</strain>
    </source>
</reference>
<dbReference type="EMBL" id="CH476624">
    <property type="protein sequence ID" value="EDO01099.1"/>
    <property type="molecule type" value="Genomic_DNA"/>
</dbReference>
<dbReference type="InParanoid" id="A7EE33"/>
<dbReference type="HOGENOM" id="CLU_3410775_0_0_1"/>
<dbReference type="KEGG" id="ssl:SS1G_03573"/>
<dbReference type="GeneID" id="5492029"/>